<feature type="region of interest" description="Disordered" evidence="1">
    <location>
        <begin position="35"/>
        <end position="199"/>
    </location>
</feature>
<gene>
    <name evidence="3" type="ORF">DIU77_000480</name>
    <name evidence="4" type="ORF">DIU77_04160</name>
</gene>
<evidence type="ECO:0000256" key="2">
    <source>
        <dbReference type="SAM" id="Phobius"/>
    </source>
</evidence>
<evidence type="ECO:0000313" key="3">
    <source>
        <dbReference type="EMBL" id="MFO7190709.1"/>
    </source>
</evidence>
<reference evidence="3 5" key="3">
    <citation type="journal article" date="2021" name="BMC Genomics">
        <title>Genome-resolved metagenome and metatranscriptome analyses of thermophilic composting reveal key bacterial players and their metabolic interactions.</title>
        <authorList>
            <person name="Braga L.P.P."/>
            <person name="Pereira R.V."/>
            <person name="Martins L.F."/>
            <person name="Moura L.M.S."/>
            <person name="Sanchez F.B."/>
            <person name="Patane J.S.L."/>
            <person name="da Silva A.M."/>
            <person name="Setubal J.C."/>
        </authorList>
    </citation>
    <scope>NUCLEOTIDE SEQUENCE [LARGE SCALE GENOMIC DNA]</scope>
    <source>
        <strain evidence="3">ZC4RG45</strain>
    </source>
</reference>
<evidence type="ECO:0000256" key="1">
    <source>
        <dbReference type="SAM" id="MobiDB-lite"/>
    </source>
</evidence>
<protein>
    <recommendedName>
        <fullName evidence="6">Flagellar basal body-associated protein FliL</fullName>
    </recommendedName>
</protein>
<feature type="compositionally biased region" description="Pro residues" evidence="1">
    <location>
        <begin position="135"/>
        <end position="151"/>
    </location>
</feature>
<feature type="compositionally biased region" description="Pro residues" evidence="1">
    <location>
        <begin position="113"/>
        <end position="125"/>
    </location>
</feature>
<dbReference type="AlphaFoldDB" id="A0A2W4JM44"/>
<feature type="transmembrane region" description="Helical" evidence="2">
    <location>
        <begin position="205"/>
        <end position="226"/>
    </location>
</feature>
<feature type="compositionally biased region" description="Low complexity" evidence="1">
    <location>
        <begin position="152"/>
        <end position="167"/>
    </location>
</feature>
<keyword evidence="2" id="KW-0472">Membrane</keyword>
<evidence type="ECO:0008006" key="6">
    <source>
        <dbReference type="Google" id="ProtNLM"/>
    </source>
</evidence>
<dbReference type="STRING" id="1111738.GCA_000427905_00903"/>
<name>A0A2W4JM44_9PSEU</name>
<feature type="region of interest" description="Disordered" evidence="1">
    <location>
        <begin position="231"/>
        <end position="272"/>
    </location>
</feature>
<sequence length="419" mass="44624">MSWQEELRKLDEDFSAGKITADEYRVRRDQVLSSAVAPQGDDAGGANAEATQIVGPAQQPQQPGDADSTQLVSPPGQPDASDATQVVQPPPADPTPKYSPDATQAVSWNAQPPGAPYPPSPPYGTPQPQSGGFPQQPPSPPGGFPQQPGYPPQQAAWGQQQQQAEPPVWGGEEFPPIAPPTEPDWVAQGPEFDDDSDEKGRVGKIIGAVVAVVVLAGIGIGAWLLWGKDSTQPAADDKQTTQQQQQPGPSGEVSPPPTSPTEEPDPLPIAELPGRAEKHPEVSTFEDMPERNYFNKKELAAYRKAGAGDTKFHVQHLGEAGDVTIVLAATDSAQQGEAAVKELRKIQIDNNAKPMKNAPANVEVTEITTDRGSEIRGHYLSGNVIVRIELRSEKALSEARTEFLTVLNAQLEELPADGS</sequence>
<reference evidence="3" key="4">
    <citation type="submission" date="2023-08" db="EMBL/GenBank/DDBJ databases">
        <authorList>
            <person name="Guima S.E.S."/>
            <person name="Martins L.F."/>
            <person name="Silva A.M."/>
            <person name="Setubal J.C."/>
        </authorList>
    </citation>
    <scope>NUCLEOTIDE SEQUENCE</scope>
    <source>
        <strain evidence="3">ZC4RG45</strain>
    </source>
</reference>
<dbReference type="EMBL" id="QGUI02000002">
    <property type="protein sequence ID" value="MFO7190709.1"/>
    <property type="molecule type" value="Genomic_DNA"/>
</dbReference>
<organism evidence="4">
    <name type="scientific">Thermocrispum agreste</name>
    <dbReference type="NCBI Taxonomy" id="37925"/>
    <lineage>
        <taxon>Bacteria</taxon>
        <taxon>Bacillati</taxon>
        <taxon>Actinomycetota</taxon>
        <taxon>Actinomycetes</taxon>
        <taxon>Pseudonocardiales</taxon>
        <taxon>Pseudonocardiaceae</taxon>
        <taxon>Thermocrispum</taxon>
    </lineage>
</organism>
<keyword evidence="2" id="KW-1133">Transmembrane helix</keyword>
<evidence type="ECO:0000313" key="5">
    <source>
        <dbReference type="Proteomes" id="UP000249324"/>
    </source>
</evidence>
<reference evidence="4" key="2">
    <citation type="submission" date="2018-05" db="EMBL/GenBank/DDBJ databases">
        <authorList>
            <person name="Lanie J.A."/>
            <person name="Ng W.-L."/>
            <person name="Kazmierczak K.M."/>
            <person name="Andrzejewski T.M."/>
            <person name="Davidsen T.M."/>
            <person name="Wayne K.J."/>
            <person name="Tettelin H."/>
            <person name="Glass J.I."/>
            <person name="Rusch D."/>
            <person name="Podicherti R."/>
            <person name="Tsui H.-C.T."/>
            <person name="Winkler M.E."/>
        </authorList>
    </citation>
    <scope>NUCLEOTIDE SEQUENCE</scope>
    <source>
        <strain evidence="4">ZC4RG45</strain>
    </source>
</reference>
<feature type="compositionally biased region" description="Low complexity" evidence="1">
    <location>
        <begin position="55"/>
        <end position="67"/>
    </location>
</feature>
<feature type="compositionally biased region" description="Low complexity" evidence="1">
    <location>
        <begin position="240"/>
        <end position="253"/>
    </location>
</feature>
<accession>A0A2W4JM44</accession>
<dbReference type="Proteomes" id="UP000249324">
    <property type="component" value="Unassembled WGS sequence"/>
</dbReference>
<evidence type="ECO:0000313" key="4">
    <source>
        <dbReference type="EMBL" id="PZN00195.1"/>
    </source>
</evidence>
<reference evidence="3" key="1">
    <citation type="submission" date="2018-05" db="EMBL/GenBank/DDBJ databases">
        <authorList>
            <person name="Moura L."/>
            <person name="Setubal J.C."/>
        </authorList>
    </citation>
    <scope>NUCLEOTIDE SEQUENCE</scope>
    <source>
        <strain evidence="3">ZC4RG45</strain>
    </source>
</reference>
<proteinExistence type="predicted"/>
<keyword evidence="2" id="KW-0812">Transmembrane</keyword>
<dbReference type="EMBL" id="QGUI01000102">
    <property type="protein sequence ID" value="PZN00195.1"/>
    <property type="molecule type" value="Genomic_DNA"/>
</dbReference>
<comment type="caution">
    <text evidence="4">The sequence shown here is derived from an EMBL/GenBank/DDBJ whole genome shotgun (WGS) entry which is preliminary data.</text>
</comment>